<evidence type="ECO:0000313" key="2">
    <source>
        <dbReference type="EMBL" id="CAH9147396.1"/>
    </source>
</evidence>
<dbReference type="EMBL" id="CAMAPF010001130">
    <property type="protein sequence ID" value="CAH9147396.1"/>
    <property type="molecule type" value="Genomic_DNA"/>
</dbReference>
<gene>
    <name evidence="2" type="ORF">CEPIT_LOCUS43713</name>
</gene>
<organism evidence="2 3">
    <name type="scientific">Cuscuta epithymum</name>
    <dbReference type="NCBI Taxonomy" id="186058"/>
    <lineage>
        <taxon>Eukaryota</taxon>
        <taxon>Viridiplantae</taxon>
        <taxon>Streptophyta</taxon>
        <taxon>Embryophyta</taxon>
        <taxon>Tracheophyta</taxon>
        <taxon>Spermatophyta</taxon>
        <taxon>Magnoliopsida</taxon>
        <taxon>eudicotyledons</taxon>
        <taxon>Gunneridae</taxon>
        <taxon>Pentapetalae</taxon>
        <taxon>asterids</taxon>
        <taxon>lamiids</taxon>
        <taxon>Solanales</taxon>
        <taxon>Convolvulaceae</taxon>
        <taxon>Cuscuteae</taxon>
        <taxon>Cuscuta</taxon>
        <taxon>Cuscuta subgen. Cuscuta</taxon>
    </lineage>
</organism>
<protein>
    <submittedName>
        <fullName evidence="2">Uncharacterized protein</fullName>
    </submittedName>
</protein>
<dbReference type="AlphaFoldDB" id="A0AAV0GIA0"/>
<evidence type="ECO:0000256" key="1">
    <source>
        <dbReference type="SAM" id="MobiDB-lite"/>
    </source>
</evidence>
<name>A0AAV0GIA0_9ASTE</name>
<proteinExistence type="predicted"/>
<accession>A0AAV0GIA0</accession>
<dbReference type="Proteomes" id="UP001152523">
    <property type="component" value="Unassembled WGS sequence"/>
</dbReference>
<feature type="compositionally biased region" description="Pro residues" evidence="1">
    <location>
        <begin position="83"/>
        <end position="110"/>
    </location>
</feature>
<feature type="region of interest" description="Disordered" evidence="1">
    <location>
        <begin position="61"/>
        <end position="110"/>
    </location>
</feature>
<comment type="caution">
    <text evidence="2">The sequence shown here is derived from an EMBL/GenBank/DDBJ whole genome shotgun (WGS) entry which is preliminary data.</text>
</comment>
<keyword evidence="3" id="KW-1185">Reference proteome</keyword>
<sequence length="110" mass="12276">MVWKLESEEMLNKSFRLPTAILILLLTHQMMLLLHLAMAARDDPFSPMAMDDILVKYRTDRTLPAGSRTPSAPRTNIPHHFKSPPPAPLRTPPPPPRSPPLSPTPKSPPS</sequence>
<reference evidence="2" key="1">
    <citation type="submission" date="2022-07" db="EMBL/GenBank/DDBJ databases">
        <authorList>
            <person name="Macas J."/>
            <person name="Novak P."/>
            <person name="Neumann P."/>
        </authorList>
    </citation>
    <scope>NUCLEOTIDE SEQUENCE</scope>
</reference>
<evidence type="ECO:0000313" key="3">
    <source>
        <dbReference type="Proteomes" id="UP001152523"/>
    </source>
</evidence>